<reference evidence="4" key="1">
    <citation type="submission" date="2016-06" db="UniProtKB">
        <authorList>
            <consortium name="WormBaseParasite"/>
        </authorList>
    </citation>
    <scope>IDENTIFICATION</scope>
</reference>
<sequence>MSSGLIIRICYNREIKINTSRKLCALPGARLPYISLRSVNKILAAKTALLSTSTFPAFYTLLFIFTIMNKN</sequence>
<feature type="transmembrane region" description="Helical" evidence="1">
    <location>
        <begin position="47"/>
        <end position="68"/>
    </location>
</feature>
<keyword evidence="1" id="KW-0472">Membrane</keyword>
<protein>
    <submittedName>
        <fullName evidence="2 4">Uncharacterized protein</fullName>
    </submittedName>
</protein>
<keyword evidence="3" id="KW-1185">Reference proteome</keyword>
<dbReference type="Proteomes" id="UP000279833">
    <property type="component" value="Unassembled WGS sequence"/>
</dbReference>
<keyword evidence="1" id="KW-0812">Transmembrane</keyword>
<keyword evidence="1" id="KW-1133">Transmembrane helix</keyword>
<dbReference type="WBParaSite" id="SCUD_0002180301-mRNA-1">
    <property type="protein sequence ID" value="SCUD_0002180301-mRNA-1"/>
    <property type="gene ID" value="SCUD_0002180301"/>
</dbReference>
<proteinExistence type="predicted"/>
<reference evidence="2 3" key="2">
    <citation type="submission" date="2018-11" db="EMBL/GenBank/DDBJ databases">
        <authorList>
            <consortium name="Pathogen Informatics"/>
        </authorList>
    </citation>
    <scope>NUCLEOTIDE SEQUENCE [LARGE SCALE GENOMIC DNA]</scope>
    <source>
        <strain evidence="2">Dakar</strain>
        <strain evidence="3">Dakar, Senegal</strain>
    </source>
</reference>
<evidence type="ECO:0000256" key="1">
    <source>
        <dbReference type="SAM" id="Phobius"/>
    </source>
</evidence>
<name>A0A183L392_9TREM</name>
<organism evidence="4">
    <name type="scientific">Schistosoma curassoni</name>
    <dbReference type="NCBI Taxonomy" id="6186"/>
    <lineage>
        <taxon>Eukaryota</taxon>
        <taxon>Metazoa</taxon>
        <taxon>Spiralia</taxon>
        <taxon>Lophotrochozoa</taxon>
        <taxon>Platyhelminthes</taxon>
        <taxon>Trematoda</taxon>
        <taxon>Digenea</taxon>
        <taxon>Strigeidida</taxon>
        <taxon>Schistosomatoidea</taxon>
        <taxon>Schistosomatidae</taxon>
        <taxon>Schistosoma</taxon>
    </lineage>
</organism>
<dbReference type="EMBL" id="UZAK01047494">
    <property type="protein sequence ID" value="VDP76604.1"/>
    <property type="molecule type" value="Genomic_DNA"/>
</dbReference>
<evidence type="ECO:0000313" key="3">
    <source>
        <dbReference type="Proteomes" id="UP000279833"/>
    </source>
</evidence>
<gene>
    <name evidence="2" type="ORF">SCUD_LOCUS21800</name>
</gene>
<evidence type="ECO:0000313" key="4">
    <source>
        <dbReference type="WBParaSite" id="SCUD_0002180301-mRNA-1"/>
    </source>
</evidence>
<accession>A0A183L392</accession>
<dbReference type="AlphaFoldDB" id="A0A183L392"/>
<evidence type="ECO:0000313" key="2">
    <source>
        <dbReference type="EMBL" id="VDP76604.1"/>
    </source>
</evidence>